<sequence length="449" mass="49646">MPLGCAPEDEIPRNPTWVGHILPMLKKHRADPRAAALMDYKGVIGRRHELMARCSHPPRADDRVFPPGLSKDFRAVFARFLSGRDGAGGQPLLFDINDPQQLKDTLQLAAEVELATLPPYLGAMYSIKDRHTGGNNGAIRSAISSVVYQEMAHFALVCNMLVSISGQPNFTDKDNIISYPTELPGGLHPGLCVRIRKASIEQMQVFMEIEKPLKTRVPKKDETTGIWYVDKTCDLVEEDNTIGYMYEQIKTSMETLFNNDSITFEHEHHQVEYMEHGLGIKKILSLDDAKEAINVILEQGEGGVPGASETGLDPVDDTTGDMAHYFMFSEVFYGRKIVRNDDPSTGFKYSGEAFELDPAGVYNMMDDPDYRCLTADSSEYKQAVKFAGKYHDMLVSLTSSFNGTPSDMSSAVTDMRALRALAPMAMKADNGLGTGETIGTPFQEPPANT</sequence>
<dbReference type="AlphaFoldDB" id="A0A2V3IEY2"/>
<reference evidence="2 3" key="1">
    <citation type="journal article" date="2018" name="Mol. Biol. Evol.">
        <title>Analysis of the draft genome of the red seaweed Gracilariopsis chorda provides insights into genome size evolution in Rhodophyta.</title>
        <authorList>
            <person name="Lee J."/>
            <person name="Yang E.C."/>
            <person name="Graf L."/>
            <person name="Yang J.H."/>
            <person name="Qiu H."/>
            <person name="Zel Zion U."/>
            <person name="Chan C.X."/>
            <person name="Stephens T.G."/>
            <person name="Weber A.P.M."/>
            <person name="Boo G.H."/>
            <person name="Boo S.M."/>
            <person name="Kim K.M."/>
            <person name="Shin Y."/>
            <person name="Jung M."/>
            <person name="Lee S.J."/>
            <person name="Yim H.S."/>
            <person name="Lee J.H."/>
            <person name="Bhattacharya D."/>
            <person name="Yoon H.S."/>
        </authorList>
    </citation>
    <scope>NUCLEOTIDE SEQUENCE [LARGE SCALE GENOMIC DNA]</scope>
    <source>
        <strain evidence="2 3">SKKU-2015</strain>
        <tissue evidence="2">Whole body</tissue>
    </source>
</reference>
<dbReference type="Proteomes" id="UP000247409">
    <property type="component" value="Unassembled WGS sequence"/>
</dbReference>
<dbReference type="InterPro" id="IPR012347">
    <property type="entry name" value="Ferritin-like"/>
</dbReference>
<name>A0A2V3IEY2_9FLOR</name>
<keyword evidence="3" id="KW-1185">Reference proteome</keyword>
<proteinExistence type="predicted"/>
<comment type="caution">
    <text evidence="2">The sequence shown here is derived from an EMBL/GenBank/DDBJ whole genome shotgun (WGS) entry which is preliminary data.</text>
</comment>
<dbReference type="InterPro" id="IPR026820">
    <property type="entry name" value="VioB/RebD_dom"/>
</dbReference>
<dbReference type="Pfam" id="PF12902">
    <property type="entry name" value="Ferritin-like"/>
    <property type="match status" value="1"/>
</dbReference>
<protein>
    <recommendedName>
        <fullName evidence="1">Iminophenyl-pyruvate dimer synthase domain-containing protein</fullName>
    </recommendedName>
</protein>
<evidence type="ECO:0000313" key="3">
    <source>
        <dbReference type="Proteomes" id="UP000247409"/>
    </source>
</evidence>
<organism evidence="2 3">
    <name type="scientific">Gracilariopsis chorda</name>
    <dbReference type="NCBI Taxonomy" id="448386"/>
    <lineage>
        <taxon>Eukaryota</taxon>
        <taxon>Rhodophyta</taxon>
        <taxon>Florideophyceae</taxon>
        <taxon>Rhodymeniophycidae</taxon>
        <taxon>Gracilariales</taxon>
        <taxon>Gracilariaceae</taxon>
        <taxon>Gracilariopsis</taxon>
    </lineage>
</organism>
<gene>
    <name evidence="2" type="ORF">BWQ96_09658</name>
</gene>
<dbReference type="PANTHER" id="PTHR34400">
    <property type="match status" value="1"/>
</dbReference>
<evidence type="ECO:0000259" key="1">
    <source>
        <dbReference type="Pfam" id="PF12902"/>
    </source>
</evidence>
<evidence type="ECO:0000313" key="2">
    <source>
        <dbReference type="EMBL" id="PXF40627.1"/>
    </source>
</evidence>
<dbReference type="Gene3D" id="1.20.1260.10">
    <property type="match status" value="1"/>
</dbReference>
<dbReference type="EMBL" id="NBIV01000276">
    <property type="protein sequence ID" value="PXF40627.1"/>
    <property type="molecule type" value="Genomic_DNA"/>
</dbReference>
<dbReference type="OrthoDB" id="5966378at2759"/>
<feature type="domain" description="Iminophenyl-pyruvate dimer synthase" evidence="1">
    <location>
        <begin position="106"/>
        <end position="332"/>
    </location>
</feature>
<accession>A0A2V3IEY2</accession>
<dbReference type="PANTHER" id="PTHR34400:SF4">
    <property type="entry name" value="MEMBRANE PROTEIN"/>
    <property type="match status" value="1"/>
</dbReference>